<organism evidence="1 2">
    <name type="scientific">Phlebia brevispora</name>
    <dbReference type="NCBI Taxonomy" id="194682"/>
    <lineage>
        <taxon>Eukaryota</taxon>
        <taxon>Fungi</taxon>
        <taxon>Dikarya</taxon>
        <taxon>Basidiomycota</taxon>
        <taxon>Agaricomycotina</taxon>
        <taxon>Agaricomycetes</taxon>
        <taxon>Polyporales</taxon>
        <taxon>Meruliaceae</taxon>
        <taxon>Phlebia</taxon>
    </lineage>
</organism>
<reference evidence="1" key="1">
    <citation type="submission" date="2022-07" db="EMBL/GenBank/DDBJ databases">
        <title>Genome Sequence of Phlebia brevispora.</title>
        <authorList>
            <person name="Buettner E."/>
        </authorList>
    </citation>
    <scope>NUCLEOTIDE SEQUENCE</scope>
    <source>
        <strain evidence="1">MPL23</strain>
    </source>
</reference>
<protein>
    <submittedName>
        <fullName evidence="1">Uncharacterized protein</fullName>
    </submittedName>
</protein>
<evidence type="ECO:0000313" key="2">
    <source>
        <dbReference type="Proteomes" id="UP001148662"/>
    </source>
</evidence>
<proteinExistence type="predicted"/>
<dbReference type="EMBL" id="JANHOG010001587">
    <property type="protein sequence ID" value="KAJ3534710.1"/>
    <property type="molecule type" value="Genomic_DNA"/>
</dbReference>
<gene>
    <name evidence="1" type="ORF">NM688_g7096</name>
</gene>
<name>A0ACC1S941_9APHY</name>
<accession>A0ACC1S941</accession>
<evidence type="ECO:0000313" key="1">
    <source>
        <dbReference type="EMBL" id="KAJ3534710.1"/>
    </source>
</evidence>
<keyword evidence="2" id="KW-1185">Reference proteome</keyword>
<sequence length="255" mass="29780">MPLRSIPRDAPFLFVPPDTTSHFEEPPPPYIHTSNGMPHTAPAINTLHQYPRCPIQNCPQCKEAERREMEDLWRYITGPWTIRKLLKITKLLFIMLFIIVFALKVASHFHPIAFMRTVAYDIVTAAQDVFFILFVYPVAVARKLPTWSYHQLWALWADLHAARDFVPVLSRITARVVGLGLTLVLFAPFLFSRLVLRPLNWLRTWKWRNEVKRTYRGPVDTVMMTEAIMHFEATQAMRAAQDQTSGNGRRNRRRR</sequence>
<dbReference type="Proteomes" id="UP001148662">
    <property type="component" value="Unassembled WGS sequence"/>
</dbReference>
<comment type="caution">
    <text evidence="1">The sequence shown here is derived from an EMBL/GenBank/DDBJ whole genome shotgun (WGS) entry which is preliminary data.</text>
</comment>